<evidence type="ECO:0000256" key="5">
    <source>
        <dbReference type="ARBA" id="ARBA00023292"/>
    </source>
</evidence>
<evidence type="ECO:0000256" key="7">
    <source>
        <dbReference type="PROSITE-ProRule" id="PRU00076"/>
    </source>
</evidence>
<dbReference type="Pfam" id="PF07679">
    <property type="entry name" value="I-set"/>
    <property type="match status" value="1"/>
</dbReference>
<dbReference type="InterPro" id="IPR001791">
    <property type="entry name" value="Laminin_G"/>
</dbReference>
<dbReference type="SMART" id="SM00408">
    <property type="entry name" value="IGc2"/>
    <property type="match status" value="5"/>
</dbReference>
<dbReference type="InterPro" id="IPR002049">
    <property type="entry name" value="LE_dom"/>
</dbReference>
<dbReference type="SMART" id="SM00181">
    <property type="entry name" value="EGF"/>
    <property type="match status" value="4"/>
</dbReference>
<dbReference type="PROSITE" id="PS50025">
    <property type="entry name" value="LAM_G_DOMAIN"/>
    <property type="match status" value="1"/>
</dbReference>
<feature type="domain" description="Ig-like" evidence="11">
    <location>
        <begin position="1252"/>
        <end position="1343"/>
    </location>
</feature>
<dbReference type="InterPro" id="IPR002172">
    <property type="entry name" value="LDrepeatLR_classA_rpt"/>
</dbReference>
<feature type="domain" description="Ig-like" evidence="11">
    <location>
        <begin position="98"/>
        <end position="193"/>
    </location>
</feature>
<dbReference type="CDD" id="cd00055">
    <property type="entry name" value="EGF_Lam"/>
    <property type="match status" value="2"/>
</dbReference>
<dbReference type="Gene3D" id="2.60.120.200">
    <property type="match status" value="2"/>
</dbReference>
<dbReference type="Gene3D" id="2.60.40.10">
    <property type="entry name" value="Immunoglobulins"/>
    <property type="match status" value="6"/>
</dbReference>
<dbReference type="GO" id="GO:0007156">
    <property type="term" value="P:homophilic cell adhesion via plasma membrane adhesion molecules"/>
    <property type="evidence" value="ECO:0007669"/>
    <property type="project" value="TreeGrafter"/>
</dbReference>
<feature type="domain" description="EGF-like" evidence="10">
    <location>
        <begin position="1562"/>
        <end position="1601"/>
    </location>
</feature>
<evidence type="ECO:0000313" key="14">
    <source>
        <dbReference type="EnsemblMetazoa" id="PHUM497960-PA"/>
    </source>
</evidence>
<dbReference type="SUPFAM" id="SSF57424">
    <property type="entry name" value="LDL receptor-like module"/>
    <property type="match status" value="1"/>
</dbReference>
<evidence type="ECO:0000259" key="12">
    <source>
        <dbReference type="PROSITE" id="PS51115"/>
    </source>
</evidence>
<dbReference type="Pfam" id="PF00054">
    <property type="entry name" value="Laminin_G_1"/>
    <property type="match status" value="1"/>
</dbReference>
<dbReference type="GO" id="GO:0070593">
    <property type="term" value="P:dendrite self-avoidance"/>
    <property type="evidence" value="ECO:0007669"/>
    <property type="project" value="TreeGrafter"/>
</dbReference>
<evidence type="ECO:0000259" key="10">
    <source>
        <dbReference type="PROSITE" id="PS50026"/>
    </source>
</evidence>
<feature type="disulfide bond" evidence="7">
    <location>
        <begin position="478"/>
        <end position="487"/>
    </location>
</feature>
<feature type="disulfide bond" evidence="8">
    <location>
        <begin position="66"/>
        <end position="84"/>
    </location>
</feature>
<feature type="domain" description="Laminin G" evidence="9">
    <location>
        <begin position="1347"/>
        <end position="1513"/>
    </location>
</feature>
<feature type="domain" description="Laminin IV type A" evidence="12">
    <location>
        <begin position="231"/>
        <end position="407"/>
    </location>
</feature>
<feature type="domain" description="EGF-like" evidence="10">
    <location>
        <begin position="451"/>
        <end position="488"/>
    </location>
</feature>
<dbReference type="GO" id="GO:0007411">
    <property type="term" value="P:axon guidance"/>
    <property type="evidence" value="ECO:0007669"/>
    <property type="project" value="TreeGrafter"/>
</dbReference>
<dbReference type="Proteomes" id="UP000009046">
    <property type="component" value="Unassembled WGS sequence"/>
</dbReference>
<dbReference type="HOGENOM" id="CLU_238192_0_0_1"/>
<dbReference type="OrthoDB" id="10055367at2759"/>
<feature type="domain" description="Ig-like" evidence="11">
    <location>
        <begin position="892"/>
        <end position="974"/>
    </location>
</feature>
<evidence type="ECO:0000259" key="11">
    <source>
        <dbReference type="PROSITE" id="PS50835"/>
    </source>
</evidence>
<feature type="domain" description="Ig-like" evidence="11">
    <location>
        <begin position="1165"/>
        <end position="1247"/>
    </location>
</feature>
<evidence type="ECO:0000256" key="1">
    <source>
        <dbReference type="ARBA" id="ARBA00022729"/>
    </source>
</evidence>
<gene>
    <name evidence="14" type="primary">8236208</name>
    <name evidence="13" type="ORF">Phum_PHUM497960</name>
</gene>
<feature type="domain" description="Laminin IV type A" evidence="12">
    <location>
        <begin position="492"/>
        <end position="680"/>
    </location>
</feature>
<feature type="domain" description="Ig-like" evidence="11">
    <location>
        <begin position="985"/>
        <end position="1061"/>
    </location>
</feature>
<reference evidence="13" key="1">
    <citation type="submission" date="2007-04" db="EMBL/GenBank/DDBJ databases">
        <title>Annotation of Pediculus humanus corporis strain USDA.</title>
        <authorList>
            <person name="Kirkness E."/>
            <person name="Hannick L."/>
            <person name="Hass B."/>
            <person name="Bruggner R."/>
            <person name="Lawson D."/>
            <person name="Bidwell S."/>
            <person name="Joardar V."/>
            <person name="Caler E."/>
            <person name="Walenz B."/>
            <person name="Inman J."/>
            <person name="Schobel S."/>
            <person name="Galinsky K."/>
            <person name="Amedeo P."/>
            <person name="Strausberg R."/>
        </authorList>
    </citation>
    <scope>NUCLEOTIDE SEQUENCE</scope>
    <source>
        <strain evidence="13">USDA</strain>
    </source>
</reference>
<dbReference type="VEuPathDB" id="VectorBase:PHUM497960"/>
<feature type="disulfide bond" evidence="7">
    <location>
        <begin position="1591"/>
        <end position="1600"/>
    </location>
</feature>
<feature type="disulfide bond" evidence="7">
    <location>
        <begin position="1572"/>
        <end position="1589"/>
    </location>
</feature>
<dbReference type="InterPro" id="IPR013783">
    <property type="entry name" value="Ig-like_fold"/>
</dbReference>
<dbReference type="InterPro" id="IPR007110">
    <property type="entry name" value="Ig-like_dom"/>
</dbReference>
<dbReference type="InterPro" id="IPR000742">
    <property type="entry name" value="EGF"/>
</dbReference>
<dbReference type="PROSITE" id="PS50835">
    <property type="entry name" value="IG_LIKE"/>
    <property type="match status" value="6"/>
</dbReference>
<dbReference type="EnsemblMetazoa" id="PHUM497960-RA">
    <property type="protein sequence ID" value="PHUM497960-PA"/>
    <property type="gene ID" value="PHUM497960"/>
</dbReference>
<dbReference type="GO" id="GO:0030424">
    <property type="term" value="C:axon"/>
    <property type="evidence" value="ECO:0007669"/>
    <property type="project" value="TreeGrafter"/>
</dbReference>
<keyword evidence="5" id="KW-0424">Laminin EGF-like domain</keyword>
<name>E0VXB3_PEDHC</name>
<dbReference type="SMART" id="SM00282">
    <property type="entry name" value="LamG"/>
    <property type="match status" value="2"/>
</dbReference>
<evidence type="ECO:0000256" key="8">
    <source>
        <dbReference type="PROSITE-ProRule" id="PRU00124"/>
    </source>
</evidence>
<evidence type="ECO:0000256" key="3">
    <source>
        <dbReference type="ARBA" id="ARBA00023157"/>
    </source>
</evidence>
<keyword evidence="1" id="KW-0732">Signal</keyword>
<feature type="domain" description="Ig-like" evidence="11">
    <location>
        <begin position="1074"/>
        <end position="1152"/>
    </location>
</feature>
<dbReference type="InterPro" id="IPR003598">
    <property type="entry name" value="Ig_sub2"/>
</dbReference>
<evidence type="ECO:0000256" key="4">
    <source>
        <dbReference type="ARBA" id="ARBA00023180"/>
    </source>
</evidence>
<keyword evidence="15" id="KW-1185">Reference proteome</keyword>
<dbReference type="InterPro" id="IPR013098">
    <property type="entry name" value="Ig_I-set"/>
</dbReference>
<evidence type="ECO:0000313" key="13">
    <source>
        <dbReference type="EMBL" id="EEB18019.1"/>
    </source>
</evidence>
<organism>
    <name type="scientific">Pediculus humanus subsp. corporis</name>
    <name type="common">Body louse</name>
    <dbReference type="NCBI Taxonomy" id="121224"/>
    <lineage>
        <taxon>Eukaryota</taxon>
        <taxon>Metazoa</taxon>
        <taxon>Ecdysozoa</taxon>
        <taxon>Arthropoda</taxon>
        <taxon>Hexapoda</taxon>
        <taxon>Insecta</taxon>
        <taxon>Pterygota</taxon>
        <taxon>Neoptera</taxon>
        <taxon>Paraneoptera</taxon>
        <taxon>Psocodea</taxon>
        <taxon>Troctomorpha</taxon>
        <taxon>Phthiraptera</taxon>
        <taxon>Anoplura</taxon>
        <taxon>Pediculidae</taxon>
        <taxon>Pediculus</taxon>
    </lineage>
</organism>
<keyword evidence="6" id="KW-0393">Immunoglobulin domain</keyword>
<proteinExistence type="predicted"/>
<dbReference type="CDD" id="cd00096">
    <property type="entry name" value="Ig"/>
    <property type="match status" value="1"/>
</dbReference>
<dbReference type="Pfam" id="PF13927">
    <property type="entry name" value="Ig_3"/>
    <property type="match status" value="4"/>
</dbReference>
<dbReference type="Gene3D" id="2.10.25.10">
    <property type="entry name" value="Laminin"/>
    <property type="match status" value="1"/>
</dbReference>
<dbReference type="InParanoid" id="E0VXB3"/>
<protein>
    <submittedName>
        <fullName evidence="13 14">Cell adhesion molecule, putative</fullName>
    </submittedName>
</protein>
<dbReference type="PANTHER" id="PTHR10075:SF100">
    <property type="entry name" value="FASCICLIN-2"/>
    <property type="match status" value="1"/>
</dbReference>
<keyword evidence="2" id="KW-0677">Repeat</keyword>
<dbReference type="GO" id="GO:0048513">
    <property type="term" value="P:animal organ development"/>
    <property type="evidence" value="ECO:0007669"/>
    <property type="project" value="UniProtKB-ARBA"/>
</dbReference>
<dbReference type="Pfam" id="PF02210">
    <property type="entry name" value="Laminin_G_2"/>
    <property type="match status" value="1"/>
</dbReference>
<dbReference type="InterPro" id="IPR036179">
    <property type="entry name" value="Ig-like_dom_sf"/>
</dbReference>
<dbReference type="PROSITE" id="PS01186">
    <property type="entry name" value="EGF_2"/>
    <property type="match status" value="2"/>
</dbReference>
<evidence type="ECO:0000256" key="2">
    <source>
        <dbReference type="ARBA" id="ARBA00022737"/>
    </source>
</evidence>
<evidence type="ECO:0000259" key="9">
    <source>
        <dbReference type="PROSITE" id="PS50025"/>
    </source>
</evidence>
<dbReference type="STRING" id="121224.E0VXB3"/>
<accession>E0VXB3</accession>
<comment type="caution">
    <text evidence="7">Lacks conserved residue(s) required for the propagation of feature annotation.</text>
</comment>
<dbReference type="CTD" id="8236208"/>
<dbReference type="SMART" id="SM00192">
    <property type="entry name" value="LDLa"/>
    <property type="match status" value="1"/>
</dbReference>
<evidence type="ECO:0000313" key="15">
    <source>
        <dbReference type="Proteomes" id="UP000009046"/>
    </source>
</evidence>
<dbReference type="SMART" id="SM00409">
    <property type="entry name" value="IG"/>
    <property type="match status" value="5"/>
</dbReference>
<dbReference type="RefSeq" id="XP_002430757.1">
    <property type="nucleotide sequence ID" value="XM_002430712.1"/>
</dbReference>
<dbReference type="PROSITE" id="PS50026">
    <property type="entry name" value="EGF_3"/>
    <property type="match status" value="2"/>
</dbReference>
<dbReference type="EMBL" id="DS235830">
    <property type="protein sequence ID" value="EEB18019.1"/>
    <property type="molecule type" value="Genomic_DNA"/>
</dbReference>
<dbReference type="SMART" id="SM00180">
    <property type="entry name" value="EGF_Lam"/>
    <property type="match status" value="2"/>
</dbReference>
<dbReference type="KEGG" id="phu:Phum_PHUM497960"/>
<dbReference type="SUPFAM" id="SSF57196">
    <property type="entry name" value="EGF/Laminin"/>
    <property type="match status" value="2"/>
</dbReference>
<dbReference type="GO" id="GO:0005886">
    <property type="term" value="C:plasma membrane"/>
    <property type="evidence" value="ECO:0007669"/>
    <property type="project" value="TreeGrafter"/>
</dbReference>
<dbReference type="GeneID" id="8236208"/>
<dbReference type="PROSITE" id="PS50068">
    <property type="entry name" value="LDLRA_2"/>
    <property type="match status" value="1"/>
</dbReference>
<reference evidence="13" key="2">
    <citation type="submission" date="2007-04" db="EMBL/GenBank/DDBJ databases">
        <title>The genome of the human body louse.</title>
        <authorList>
            <consortium name="The Human Body Louse Genome Consortium"/>
            <person name="Kirkness E."/>
            <person name="Walenz B."/>
            <person name="Hass B."/>
            <person name="Bruggner R."/>
            <person name="Strausberg R."/>
        </authorList>
    </citation>
    <scope>NUCLEOTIDE SEQUENCE</scope>
    <source>
        <strain evidence="13">USDA</strain>
    </source>
</reference>
<dbReference type="eggNOG" id="KOG3509">
    <property type="taxonomic scope" value="Eukaryota"/>
</dbReference>
<dbReference type="CDD" id="cd00110">
    <property type="entry name" value="LamG"/>
    <property type="match status" value="2"/>
</dbReference>
<dbReference type="PROSITE" id="PS01248">
    <property type="entry name" value="EGF_LAM_1"/>
    <property type="match status" value="1"/>
</dbReference>
<dbReference type="SUPFAM" id="SSF49899">
    <property type="entry name" value="Concanavalin A-like lectins/glucanases"/>
    <property type="match status" value="2"/>
</dbReference>
<dbReference type="InterPro" id="IPR000034">
    <property type="entry name" value="Laminin_IV"/>
</dbReference>
<dbReference type="PROSITE" id="PS00022">
    <property type="entry name" value="EGF_1"/>
    <property type="match status" value="2"/>
</dbReference>
<dbReference type="PROSITE" id="PS51115">
    <property type="entry name" value="LAMININ_IVA"/>
    <property type="match status" value="2"/>
</dbReference>
<dbReference type="CDD" id="cd00112">
    <property type="entry name" value="LDLa"/>
    <property type="match status" value="1"/>
</dbReference>
<dbReference type="Gene3D" id="4.10.400.10">
    <property type="entry name" value="Low-density Lipoprotein Receptor"/>
    <property type="match status" value="1"/>
</dbReference>
<dbReference type="InterPro" id="IPR036055">
    <property type="entry name" value="LDL_receptor-like_sf"/>
</dbReference>
<dbReference type="InterPro" id="IPR013320">
    <property type="entry name" value="ConA-like_dom_sf"/>
</dbReference>
<keyword evidence="7" id="KW-0245">EGF-like domain</keyword>
<dbReference type="SUPFAM" id="SSF48726">
    <property type="entry name" value="Immunoglobulin"/>
    <property type="match status" value="6"/>
</dbReference>
<feature type="disulfide bond" evidence="8">
    <location>
        <begin position="78"/>
        <end position="93"/>
    </location>
</feature>
<dbReference type="Pfam" id="PF00052">
    <property type="entry name" value="Laminin_B"/>
    <property type="match status" value="2"/>
</dbReference>
<dbReference type="PANTHER" id="PTHR10075">
    <property type="entry name" value="BASIGIN RELATED"/>
    <property type="match status" value="1"/>
</dbReference>
<reference evidence="14" key="3">
    <citation type="submission" date="2021-02" db="UniProtKB">
        <authorList>
            <consortium name="EnsemblMetazoa"/>
        </authorList>
    </citation>
    <scope>IDENTIFICATION</scope>
    <source>
        <strain evidence="14">USDA</strain>
    </source>
</reference>
<dbReference type="EMBL" id="AAZO01006036">
    <property type="status" value="NOT_ANNOTATED_CDS"/>
    <property type="molecule type" value="Genomic_DNA"/>
</dbReference>
<sequence length="1797" mass="202867">MNIKENKTETTTSVVTTFSKNYTTNLFTLELTTPIPSRIINFPACAAKNESENGYFCQDHVSIFECNDGQKVNKSLRCNRKKDCQDGSDEFDCEFWPPKITLLPEHRKELLCQLDDSDNFETLLLECEFVGFPEPLIKWKKYEGHVPSKCQQVSLEGRGMLLCPNFQQADQGAYSCVAENSVGVSESQPKSLVICKNYISCNGFKIKSEDNIEHCLDCFCSGKTTNCQNIKSKPTVVTIPFPSAVTDIRVENNGKIVNTVGTNVTKDKEQKIKYYVLTKEELNENSFLKSYGRSMRIPRYSKKINYMPDAPDIIIEGSKTSLFYTFNIISPSSNTVDVRFWPGNWHHLNRTTATRKDLMSVLSGINRILFRCEYSKGIYEKWTKNTNIYLESSFIEESNASVSYVEKCICPEGYMGLSCESCAQGYERKIENDDFICRKIQCDSKNGFFLSGSQCVKSPCSINGSLSLFPDFNGKCNCKENYTGDFCNNTVSCQPGYYNVDKFKTCVKCWCSGVTDKCNGSTLYRTEISSFSLGGYNSSNGRNFWLLPSIFSGNRLGSYGGHIKYSLKYSHEMPKQNSLLSVEILTVNETTLSFTHSNIDKSTREKEKTWFVPLLEGHWKKADKTFANRSEFLLALTKIKAIYIESPYHISSGKVNLTWVRMSDAQLLGTGSELASDVEQCFCPPGYSGLSCENCAQGYYKKKNTNLCLKCECDNCDPVEGCLSCPKGFYQENSKKEKKPICKPCECNNREEKCGKDDYNNTYCICKPGFTGLQCENEVVSSQNSTHLTVKISPNKITSDVGGGSVSFNCSYDSGEKMKISYKKIFLDRTEGPFLGTLLSSNQKTNDYNGFINFNVEFSEDLIQVECLVHNVKGMEVGKVLAIVENTATFQPVKITNCYSTVTHVKETKSKDFICQVTGYPQPITTWFAKKENGTRQKVESTGGVYSIEAVTLQDNGTIYTCEAENSIGDKDVCSVLLIVEKNCDLVHIIPKWQEVEEGDDIILQCKTTANSSVSWSRPNKILPFFRTFEKNGNLNITNSKIDDSGNYTCKALSSDGRRIEQSAWVNVKEKLTPPVISIDKNDTIILEDGDFEVKCSATGKPAPSVTWMKISGKIDNNVKINNGILKIKGATLGNSGIYQCEANTTAGEDVGRVFVEVKETKIPPKLKIVPSSLIPIEGERAFLECVVLEGKPKPTLYWLKEINGEFKKYKDGEKLEFLNISRYDGGIYQCKGQNSVGRDEAFSEINVMFVPEITLSETHIEVYENEEISVRCSAIGNPLPKLMWKNQLKSYKRNIKDNDVLANMYLNPPEITVKLKAFSDLIGLICVAKNEAGESEKEVLIVDGFVPKFTQELNSFLVLPTTLSSKKKIVYEISFETKKNDGLLFKDENDVFVLYIHDKKVSILLHLDYEKRHHFNSTINLNHNVWYTIMVEMTLKTVKLIIYDSNSAVLEEKIEHFNNFRDVIYTSLFNNFYVGEIPSLDGCISRLVIDDKVFSLIKEGSYSTNVNLCGKCSERLNPCRNIGKCLDAPTQLGFVCLCPEAQRGEKDSCPPSCYGRGCNSQRDLCNMLSPCKRKDLNFCSNKISSLSCSCSLGYSGLTCEKEEQSSFCVGGDGYVKLPSKYLYRFSLAEPETIEIHFTTTKSNGLLLWLIDGKVEYTYKNQGIKLQVQTRERLSFDKNHTLIAKRTNESVVLHVDSITYTNYTKFTTNRVVGDIYLGAPSNFLPYEDRLWFMNNYGLSGCINFVSFGLKKQKINFKENILESLNTYQYKPELATNVIEIYNYDRSESDSDDHFEYE</sequence>
<dbReference type="GO" id="GO:0098632">
    <property type="term" value="F:cell-cell adhesion mediator activity"/>
    <property type="evidence" value="ECO:0007669"/>
    <property type="project" value="TreeGrafter"/>
</dbReference>
<keyword evidence="4" id="KW-0325">Glycoprotein</keyword>
<evidence type="ECO:0000256" key="6">
    <source>
        <dbReference type="ARBA" id="ARBA00023319"/>
    </source>
</evidence>
<dbReference type="InterPro" id="IPR003599">
    <property type="entry name" value="Ig_sub"/>
</dbReference>
<dbReference type="SMART" id="SM00281">
    <property type="entry name" value="LamB"/>
    <property type="match status" value="1"/>
</dbReference>
<keyword evidence="3 7" id="KW-1015">Disulfide bond</keyword>